<proteinExistence type="predicted"/>
<feature type="non-terminal residue" evidence="1">
    <location>
        <position position="1"/>
    </location>
</feature>
<dbReference type="Proteomes" id="UP000789860">
    <property type="component" value="Unassembled WGS sequence"/>
</dbReference>
<comment type="caution">
    <text evidence="1">The sequence shown here is derived from an EMBL/GenBank/DDBJ whole genome shotgun (WGS) entry which is preliminary data.</text>
</comment>
<dbReference type="EMBL" id="CAJVPM010001162">
    <property type="protein sequence ID" value="CAG8460781.1"/>
    <property type="molecule type" value="Genomic_DNA"/>
</dbReference>
<gene>
    <name evidence="1" type="ORF">SCALOS_LOCUS1602</name>
</gene>
<evidence type="ECO:0000313" key="1">
    <source>
        <dbReference type="EMBL" id="CAG8460781.1"/>
    </source>
</evidence>
<organism evidence="1 2">
    <name type="scientific">Scutellospora calospora</name>
    <dbReference type="NCBI Taxonomy" id="85575"/>
    <lineage>
        <taxon>Eukaryota</taxon>
        <taxon>Fungi</taxon>
        <taxon>Fungi incertae sedis</taxon>
        <taxon>Mucoromycota</taxon>
        <taxon>Glomeromycotina</taxon>
        <taxon>Glomeromycetes</taxon>
        <taxon>Diversisporales</taxon>
        <taxon>Gigasporaceae</taxon>
        <taxon>Scutellospora</taxon>
    </lineage>
</organism>
<accession>A0ACA9K9Z2</accession>
<reference evidence="1" key="1">
    <citation type="submission" date="2021-06" db="EMBL/GenBank/DDBJ databases">
        <authorList>
            <person name="Kallberg Y."/>
            <person name="Tangrot J."/>
            <person name="Rosling A."/>
        </authorList>
    </citation>
    <scope>NUCLEOTIDE SEQUENCE</scope>
    <source>
        <strain evidence="1">AU212A</strain>
    </source>
</reference>
<protein>
    <submittedName>
        <fullName evidence="1">2073_t:CDS:1</fullName>
    </submittedName>
</protein>
<name>A0ACA9K9Z2_9GLOM</name>
<feature type="non-terminal residue" evidence="1">
    <location>
        <position position="311"/>
    </location>
</feature>
<keyword evidence="2" id="KW-1185">Reference proteome</keyword>
<evidence type="ECO:0000313" key="2">
    <source>
        <dbReference type="Proteomes" id="UP000789860"/>
    </source>
</evidence>
<sequence length="311" mass="35156">MKIARNMVPDLRPIVQKICKEFVEGFRTHDKSWKETEESSSCVVKEILNALKDIRNNPVFNSEIARTLNEGTYQSTREANDGLYWVRQSLNPAKEQFGIVDIQVAVNILHLNVLVRDKEMASLRNIMRVRPQTTTFFLCDVQEKFRSHIHQFLSVVSTAQKMIAASKILEIPLVVTEQVSLGSTVQELDITSAVEVVKKVKFSMYEEKVQGILKDREIKSVVLFGIEAHVCVLQTTLDLLENGYDVHVLADGVSSINHPEIEIALQRIRQAGASVTTSESILFQLLGDAKNEKFKPISNLIKEYKEATSNN</sequence>